<dbReference type="EMBL" id="ABYH01000428">
    <property type="protein sequence ID" value="EEC94284.1"/>
    <property type="molecule type" value="Genomic_DNA"/>
</dbReference>
<evidence type="ECO:0000256" key="7">
    <source>
        <dbReference type="SAM" id="Phobius"/>
    </source>
</evidence>
<evidence type="ECO:0000256" key="1">
    <source>
        <dbReference type="ARBA" id="ARBA00004651"/>
    </source>
</evidence>
<dbReference type="PROSITE" id="PS50850">
    <property type="entry name" value="MFS"/>
    <property type="match status" value="1"/>
</dbReference>
<keyword evidence="2" id="KW-0813">Transport</keyword>
<organism evidence="9 10">
    <name type="scientific">Parabacteroides johnsonii DSM 18315</name>
    <dbReference type="NCBI Taxonomy" id="537006"/>
    <lineage>
        <taxon>Bacteria</taxon>
        <taxon>Pseudomonadati</taxon>
        <taxon>Bacteroidota</taxon>
        <taxon>Bacteroidia</taxon>
        <taxon>Bacteroidales</taxon>
        <taxon>Tannerellaceae</taxon>
        <taxon>Parabacteroides</taxon>
    </lineage>
</organism>
<dbReference type="GO" id="GO:0015212">
    <property type="term" value="F:cytidine transmembrane transporter activity"/>
    <property type="evidence" value="ECO:0007669"/>
    <property type="project" value="TreeGrafter"/>
</dbReference>
<evidence type="ECO:0000313" key="10">
    <source>
        <dbReference type="Proteomes" id="UP000005510"/>
    </source>
</evidence>
<evidence type="ECO:0000256" key="3">
    <source>
        <dbReference type="ARBA" id="ARBA00022475"/>
    </source>
</evidence>
<evidence type="ECO:0000256" key="4">
    <source>
        <dbReference type="ARBA" id="ARBA00022692"/>
    </source>
</evidence>
<keyword evidence="3" id="KW-1003">Cell membrane</keyword>
<feature type="transmembrane region" description="Helical" evidence="7">
    <location>
        <begin position="423"/>
        <end position="443"/>
    </location>
</feature>
<dbReference type="Pfam" id="PF03825">
    <property type="entry name" value="Nuc_H_symport"/>
    <property type="match status" value="1"/>
</dbReference>
<feature type="transmembrane region" description="Helical" evidence="7">
    <location>
        <begin position="88"/>
        <end position="109"/>
    </location>
</feature>
<feature type="transmembrane region" description="Helical" evidence="7">
    <location>
        <begin position="325"/>
        <end position="344"/>
    </location>
</feature>
<reference evidence="9 10" key="1">
    <citation type="submission" date="2008-10" db="EMBL/GenBank/DDBJ databases">
        <title>Draft genome sequence of Parabacteroides johnsonii (DSM 18315).</title>
        <authorList>
            <person name="Sudarsanam P."/>
            <person name="Ley R."/>
            <person name="Guruge J."/>
            <person name="Turnbaugh P.J."/>
            <person name="Mahowald M."/>
            <person name="Liep D."/>
            <person name="Gordon J."/>
        </authorList>
    </citation>
    <scope>NUCLEOTIDE SEQUENCE [LARGE SCALE GENOMIC DNA]</scope>
    <source>
        <strain evidence="9 10">DSM 18315</strain>
    </source>
</reference>
<dbReference type="STRING" id="537006.PRABACTJOHN_04351"/>
<feature type="transmembrane region" description="Helical" evidence="7">
    <location>
        <begin position="350"/>
        <end position="368"/>
    </location>
</feature>
<evidence type="ECO:0000259" key="8">
    <source>
        <dbReference type="PROSITE" id="PS50850"/>
    </source>
</evidence>
<dbReference type="SUPFAM" id="SSF103473">
    <property type="entry name" value="MFS general substrate transporter"/>
    <property type="match status" value="1"/>
</dbReference>
<dbReference type="PANTHER" id="PTHR23522">
    <property type="entry name" value="BLL5896 PROTEIN"/>
    <property type="match status" value="1"/>
</dbReference>
<keyword evidence="6 7" id="KW-0472">Membrane</keyword>
<dbReference type="InterPro" id="IPR036259">
    <property type="entry name" value="MFS_trans_sf"/>
</dbReference>
<reference evidence="9 10" key="2">
    <citation type="submission" date="2008-10" db="EMBL/GenBank/DDBJ databases">
        <authorList>
            <person name="Fulton L."/>
            <person name="Clifton S."/>
            <person name="Fulton B."/>
            <person name="Xu J."/>
            <person name="Minx P."/>
            <person name="Pepin K.H."/>
            <person name="Johnson M."/>
            <person name="Bhonagiri V."/>
            <person name="Nash W.E."/>
            <person name="Mardis E.R."/>
            <person name="Wilson R.K."/>
        </authorList>
    </citation>
    <scope>NUCLEOTIDE SEQUENCE [LARGE SCALE GENOMIC DNA]</scope>
    <source>
        <strain evidence="9 10">DSM 18315</strain>
    </source>
</reference>
<evidence type="ECO:0000256" key="2">
    <source>
        <dbReference type="ARBA" id="ARBA00022448"/>
    </source>
</evidence>
<feature type="transmembrane region" description="Helical" evidence="7">
    <location>
        <begin position="121"/>
        <end position="137"/>
    </location>
</feature>
<name>B7BH02_9BACT</name>
<feature type="transmembrane region" description="Helical" evidence="7">
    <location>
        <begin position="184"/>
        <end position="205"/>
    </location>
</feature>
<feature type="transmembrane region" description="Helical" evidence="7">
    <location>
        <begin position="389"/>
        <end position="411"/>
    </location>
</feature>
<proteinExistence type="predicted"/>
<comment type="subcellular location">
    <subcellularLocation>
        <location evidence="1">Cell membrane</location>
        <topology evidence="1">Multi-pass membrane protein</topology>
    </subcellularLocation>
</comment>
<keyword evidence="4 7" id="KW-0812">Transmembrane</keyword>
<feature type="transmembrane region" description="Helical" evidence="7">
    <location>
        <begin position="294"/>
        <end position="318"/>
    </location>
</feature>
<feature type="transmembrane region" description="Helical" evidence="7">
    <location>
        <begin position="211"/>
        <end position="230"/>
    </location>
</feature>
<evidence type="ECO:0000256" key="5">
    <source>
        <dbReference type="ARBA" id="ARBA00022989"/>
    </source>
</evidence>
<evidence type="ECO:0000313" key="9">
    <source>
        <dbReference type="EMBL" id="EEC94284.1"/>
    </source>
</evidence>
<evidence type="ECO:0000256" key="6">
    <source>
        <dbReference type="ARBA" id="ARBA00023136"/>
    </source>
</evidence>
<dbReference type="GO" id="GO:0015213">
    <property type="term" value="F:uridine transmembrane transporter activity"/>
    <property type="evidence" value="ECO:0007669"/>
    <property type="project" value="TreeGrafter"/>
</dbReference>
<dbReference type="HOGENOM" id="CLU_013133_1_2_10"/>
<dbReference type="InterPro" id="IPR004740">
    <property type="entry name" value="Nuc_H_symport"/>
</dbReference>
<feature type="transmembrane region" description="Helical" evidence="7">
    <location>
        <begin position="143"/>
        <end position="163"/>
    </location>
</feature>
<protein>
    <submittedName>
        <fullName evidence="9">Nucleoside transporter</fullName>
    </submittedName>
</protein>
<dbReference type="InterPro" id="IPR020846">
    <property type="entry name" value="MFS_dom"/>
</dbReference>
<dbReference type="GO" id="GO:0005886">
    <property type="term" value="C:plasma membrane"/>
    <property type="evidence" value="ECO:0007669"/>
    <property type="project" value="UniProtKB-SubCell"/>
</dbReference>
<comment type="caution">
    <text evidence="9">The sequence shown here is derived from an EMBL/GenBank/DDBJ whole genome shotgun (WGS) entry which is preliminary data.</text>
</comment>
<feature type="domain" description="Major facilitator superfamily (MFS) profile" evidence="8">
    <location>
        <begin position="245"/>
        <end position="452"/>
    </location>
</feature>
<dbReference type="Proteomes" id="UP000005510">
    <property type="component" value="Unassembled WGS sequence"/>
</dbReference>
<gene>
    <name evidence="9" type="ORF">PRABACTJOHN_04351</name>
</gene>
<keyword evidence="5 7" id="KW-1133">Transmembrane helix</keyword>
<dbReference type="Gene3D" id="1.20.1250.20">
    <property type="entry name" value="MFS general substrate transporter like domains"/>
    <property type="match status" value="2"/>
</dbReference>
<dbReference type="PANTHER" id="PTHR23522:SF4">
    <property type="entry name" value="NUCLEOSIDE PERMEASE NUPG-RELATED"/>
    <property type="match status" value="1"/>
</dbReference>
<accession>B7BH02</accession>
<feature type="transmembrane region" description="Helical" evidence="7">
    <location>
        <begin position="264"/>
        <end position="282"/>
    </location>
</feature>
<dbReference type="AlphaFoldDB" id="B7BH02"/>
<sequence length="452" mass="50248">MAENEMNTEKIATRSNKPTVGNQYICTNCETQVIKTFYSNYYMNTLTTKQGIGTKVQLCTMMFMQYMLSAVWWVPLAAYLSHTLKLEVYQVSLVLSAMAIGAMASSFIGAIADRYFAAEKILAVLNILTGVFLLLAAQQISFAPLMTCVVLAMLCHMPTQSLTSTIAMSHTPSEQFPRIRMFGSVGWVASGIFSVIALHVMHLSAFDDTNLPMYCGGAICFVAALLNLRLPHTPPSVDKRAGISVMDITGFSAFSLMKDKNYRAFMILTFLAIIPFNLYHVYGSMILADEHVQNITVTLNLGQLAEMFFLVITTSILIKSGIKNTLIFGMIALVVRYASFYIGAETGLQWFYYIGIIVHGLIFGLFFVGGQVYTDNVAPKEMKAQAQGLLFFLVWGIGFLIGTLWNGWLIGLFRDGDKCDWPIVFAISTVFSFILLILFVFLFKPVALKTDK</sequence>